<feature type="signal peptide" evidence="5">
    <location>
        <begin position="1"/>
        <end position="20"/>
    </location>
</feature>
<proteinExistence type="inferred from homology"/>
<protein>
    <submittedName>
        <fullName evidence="6">Arabinogalactan oligomer/maltooligosaccharide transport system substrate-binding protein</fullName>
    </submittedName>
</protein>
<organism evidence="6 7">
    <name type="scientific">Blautia caecimuris</name>
    <dbReference type="NCBI Taxonomy" id="1796615"/>
    <lineage>
        <taxon>Bacteria</taxon>
        <taxon>Bacillati</taxon>
        <taxon>Bacillota</taxon>
        <taxon>Clostridia</taxon>
        <taxon>Lachnospirales</taxon>
        <taxon>Lachnospiraceae</taxon>
        <taxon>Blautia</taxon>
    </lineage>
</organism>
<gene>
    <name evidence="6" type="ORF">ABID24_000569</name>
</gene>
<dbReference type="PANTHER" id="PTHR30061">
    <property type="entry name" value="MALTOSE-BINDING PERIPLASMIC PROTEIN"/>
    <property type="match status" value="1"/>
</dbReference>
<feature type="compositionally biased region" description="Polar residues" evidence="4">
    <location>
        <begin position="388"/>
        <end position="400"/>
    </location>
</feature>
<dbReference type="PROSITE" id="PS51257">
    <property type="entry name" value="PROKAR_LIPOPROTEIN"/>
    <property type="match status" value="1"/>
</dbReference>
<feature type="region of interest" description="Disordered" evidence="4">
    <location>
        <begin position="386"/>
        <end position="411"/>
    </location>
</feature>
<evidence type="ECO:0000256" key="1">
    <source>
        <dbReference type="ARBA" id="ARBA00008520"/>
    </source>
</evidence>
<evidence type="ECO:0000256" key="5">
    <source>
        <dbReference type="SAM" id="SignalP"/>
    </source>
</evidence>
<dbReference type="SUPFAM" id="SSF53850">
    <property type="entry name" value="Periplasmic binding protein-like II"/>
    <property type="match status" value="1"/>
</dbReference>
<name>A0ABV2M1G3_9FIRM</name>
<evidence type="ECO:0000313" key="7">
    <source>
        <dbReference type="Proteomes" id="UP001549106"/>
    </source>
</evidence>
<dbReference type="RefSeq" id="WP_257463945.1">
    <property type="nucleotide sequence ID" value="NZ_BAABXP010000001.1"/>
</dbReference>
<dbReference type="Proteomes" id="UP001549106">
    <property type="component" value="Unassembled WGS sequence"/>
</dbReference>
<dbReference type="InterPro" id="IPR006059">
    <property type="entry name" value="SBP"/>
</dbReference>
<keyword evidence="2" id="KW-0813">Transport</keyword>
<comment type="similarity">
    <text evidence="1">Belongs to the bacterial solute-binding protein 1 family.</text>
</comment>
<accession>A0ABV2M1G3</accession>
<dbReference type="Pfam" id="PF13416">
    <property type="entry name" value="SBP_bac_8"/>
    <property type="match status" value="1"/>
</dbReference>
<dbReference type="EMBL" id="JBEPMJ010000003">
    <property type="protein sequence ID" value="MET3749342.1"/>
    <property type="molecule type" value="Genomic_DNA"/>
</dbReference>
<evidence type="ECO:0000256" key="4">
    <source>
        <dbReference type="SAM" id="MobiDB-lite"/>
    </source>
</evidence>
<dbReference type="PANTHER" id="PTHR30061:SF50">
    <property type="entry name" value="MALTOSE_MALTODEXTRIN-BINDING PERIPLASMIC PROTEIN"/>
    <property type="match status" value="1"/>
</dbReference>
<feature type="chain" id="PRO_5047065175" evidence="5">
    <location>
        <begin position="21"/>
        <end position="411"/>
    </location>
</feature>
<evidence type="ECO:0000313" key="6">
    <source>
        <dbReference type="EMBL" id="MET3749342.1"/>
    </source>
</evidence>
<dbReference type="CDD" id="cd13655">
    <property type="entry name" value="PBP2_oligosaccharide_1"/>
    <property type="match status" value="1"/>
</dbReference>
<sequence>MGKRRTVLLMVGVLAAVSLAGCGGASGEKTGAKEKVRLMVWSPSEDQSKDSGQWLQNSCEDFAELHPEWDITFVYGIADEATAANQVAQDPVASADVFMYANDTLTIMTDANALAKFGGKYREEIETTNSPEVLESLVKDGDLYGVPFTTNTWFMYYDKSVFSEEDIKNLDTMLEKGTVSLPFTNSWYLPSFYIGNGCTLFGDGTDESQGVDFGGEKAAEVTDYLIDLAANPNFEIDADGSGLAGLRDGSINAIFSGSWDANAVKEALGENMGAAALPTYTLNGQKKQMTAYAGSKAIGVNPYSKNMVAAVELAVYLGSADAQRTHYELRNVIPCNTELLEEEDIAADSLVSAQNDTFNRTSILQPFVAKMNNCWVPVENMGKGIRNGSVTHENSLQQTEDMNEAMNSDGI</sequence>
<evidence type="ECO:0000256" key="3">
    <source>
        <dbReference type="ARBA" id="ARBA00022729"/>
    </source>
</evidence>
<reference evidence="6 7" key="1">
    <citation type="submission" date="2024-06" db="EMBL/GenBank/DDBJ databases">
        <title>Genomic Encyclopedia of Type Strains, Phase IV (KMG-IV): sequencing the most valuable type-strain genomes for metagenomic binning, comparative biology and taxonomic classification.</title>
        <authorList>
            <person name="Goeker M."/>
        </authorList>
    </citation>
    <scope>NUCLEOTIDE SEQUENCE [LARGE SCALE GENOMIC DNA]</scope>
    <source>
        <strain evidence="6 7">DSM 29492</strain>
    </source>
</reference>
<comment type="caution">
    <text evidence="6">The sequence shown here is derived from an EMBL/GenBank/DDBJ whole genome shotgun (WGS) entry which is preliminary data.</text>
</comment>
<keyword evidence="7" id="KW-1185">Reference proteome</keyword>
<dbReference type="Gene3D" id="3.40.190.10">
    <property type="entry name" value="Periplasmic binding protein-like II"/>
    <property type="match status" value="2"/>
</dbReference>
<keyword evidence="3 5" id="KW-0732">Signal</keyword>
<evidence type="ECO:0000256" key="2">
    <source>
        <dbReference type="ARBA" id="ARBA00022448"/>
    </source>
</evidence>